<dbReference type="EMBL" id="KV454211">
    <property type="protein sequence ID" value="ODQ59355.1"/>
    <property type="molecule type" value="Genomic_DNA"/>
</dbReference>
<dbReference type="InterPro" id="IPR029058">
    <property type="entry name" value="AB_hydrolase_fold"/>
</dbReference>
<reference evidence="2 3" key="1">
    <citation type="journal article" date="2016" name="Proc. Natl. Acad. Sci. U.S.A.">
        <title>Comparative genomics of biotechnologically important yeasts.</title>
        <authorList>
            <person name="Riley R."/>
            <person name="Haridas S."/>
            <person name="Wolfe K.H."/>
            <person name="Lopes M.R."/>
            <person name="Hittinger C.T."/>
            <person name="Goeker M."/>
            <person name="Salamov A.A."/>
            <person name="Wisecaver J.H."/>
            <person name="Long T.M."/>
            <person name="Calvey C.H."/>
            <person name="Aerts A.L."/>
            <person name="Barry K.W."/>
            <person name="Choi C."/>
            <person name="Clum A."/>
            <person name="Coughlan A.Y."/>
            <person name="Deshpande S."/>
            <person name="Douglass A.P."/>
            <person name="Hanson S.J."/>
            <person name="Klenk H.-P."/>
            <person name="LaButti K.M."/>
            <person name="Lapidus A."/>
            <person name="Lindquist E.A."/>
            <person name="Lipzen A.M."/>
            <person name="Meier-Kolthoff J.P."/>
            <person name="Ohm R.A."/>
            <person name="Otillar R.P."/>
            <person name="Pangilinan J.L."/>
            <person name="Peng Y."/>
            <person name="Rokas A."/>
            <person name="Rosa C.A."/>
            <person name="Scheuner C."/>
            <person name="Sibirny A.A."/>
            <person name="Slot J.C."/>
            <person name="Stielow J.B."/>
            <person name="Sun H."/>
            <person name="Kurtzman C.P."/>
            <person name="Blackwell M."/>
            <person name="Grigoriev I.V."/>
            <person name="Jeffries T.W."/>
        </authorList>
    </citation>
    <scope>NUCLEOTIDE SEQUENCE [LARGE SCALE GENOMIC DNA]</scope>
    <source>
        <strain evidence="3">ATCC 58044 / CBS 1984 / NCYC 433 / NRRL Y-366-8</strain>
    </source>
</reference>
<dbReference type="RefSeq" id="XP_019038562.1">
    <property type="nucleotide sequence ID" value="XM_019182766.1"/>
</dbReference>
<dbReference type="OrthoDB" id="10250441at2759"/>
<proteinExistence type="predicted"/>
<dbReference type="GeneID" id="30200012"/>
<feature type="compositionally biased region" description="Acidic residues" evidence="1">
    <location>
        <begin position="20"/>
        <end position="35"/>
    </location>
</feature>
<keyword evidence="3" id="KW-1185">Reference proteome</keyword>
<dbReference type="GO" id="GO:0006629">
    <property type="term" value="P:lipid metabolic process"/>
    <property type="evidence" value="ECO:0007669"/>
    <property type="project" value="InterPro"/>
</dbReference>
<name>A0A1E3P1S0_WICAA</name>
<accession>A0A1E3P1S0</accession>
<organism evidence="2 3">
    <name type="scientific">Wickerhamomyces anomalus (strain ATCC 58044 / CBS 1984 / NCYC 433 / NRRL Y-366-8)</name>
    <name type="common">Yeast</name>
    <name type="synonym">Hansenula anomala</name>
    <dbReference type="NCBI Taxonomy" id="683960"/>
    <lineage>
        <taxon>Eukaryota</taxon>
        <taxon>Fungi</taxon>
        <taxon>Dikarya</taxon>
        <taxon>Ascomycota</taxon>
        <taxon>Saccharomycotina</taxon>
        <taxon>Saccharomycetes</taxon>
        <taxon>Phaffomycetales</taxon>
        <taxon>Wickerhamomycetaceae</taxon>
        <taxon>Wickerhamomyces</taxon>
    </lineage>
</organism>
<evidence type="ECO:0000256" key="1">
    <source>
        <dbReference type="SAM" id="MobiDB-lite"/>
    </source>
</evidence>
<feature type="region of interest" description="Disordered" evidence="1">
    <location>
        <begin position="1"/>
        <end position="83"/>
    </location>
</feature>
<gene>
    <name evidence="2" type="ORF">WICANDRAFT_55998</name>
</gene>
<dbReference type="PANTHER" id="PTHR11440">
    <property type="entry name" value="LECITHIN-CHOLESTEROL ACYLTRANSFERASE-RELATED"/>
    <property type="match status" value="1"/>
</dbReference>
<dbReference type="SUPFAM" id="SSF53474">
    <property type="entry name" value="alpha/beta-Hydrolases"/>
    <property type="match status" value="1"/>
</dbReference>
<dbReference type="Gene3D" id="3.40.50.1820">
    <property type="entry name" value="alpha/beta hydrolase"/>
    <property type="match status" value="1"/>
</dbReference>
<evidence type="ECO:0000313" key="3">
    <source>
        <dbReference type="Proteomes" id="UP000094112"/>
    </source>
</evidence>
<protein>
    <submittedName>
        <fullName evidence="2">Uncharacterized protein</fullName>
    </submittedName>
</protein>
<feature type="compositionally biased region" description="Acidic residues" evidence="1">
    <location>
        <begin position="42"/>
        <end position="51"/>
    </location>
</feature>
<dbReference type="Pfam" id="PF02450">
    <property type="entry name" value="LCAT"/>
    <property type="match status" value="1"/>
</dbReference>
<evidence type="ECO:0000313" key="2">
    <source>
        <dbReference type="EMBL" id="ODQ59355.1"/>
    </source>
</evidence>
<sequence>MAIGATSEEDKDQIERQDFEPVDEGSSPEEDEEQVYDGSDQLGEEGSELELSEGAAASFIGGSSVVSRTREDEDEYDNDEGVQREELLHDQVTTDDLESNKFKNEHKIFTFSLPFGGNALALLPSFKHFRHTLPIIGNNSDDEDELTSNLSREDIKYKLKKQQSISTLEESYLFKNKKGADNSRLRAVKRALTPNIAIDAIQFLSNDDKKPDESVWDELDGDVVILGGYRGSILRDARTHKRVWIPLRAGFNIRKINLNIGPTDEDELDTQKKIIPDGMLTHVGPIDIARKLKAKLSNGKTRVHEFGYDWRLSSDINSDRLYEFLSGLESNRGVNRKGAIVIAHSMGGLITHHVMQRDPTLFRGVIYAGVPSECPNILGPIRYGDSVLFSTKILTAEANFFMRSSFSFLPIDGRCFIDKKTHKKYNLDYFDPKVWTEFNLSPLVSKERKKTHGRRKSLENESQQKPTHILNIDMKRSASVITHSKQSEEFHATYEESMDYLSRTLKRTKKFLKELEYDPSKKYPPLAIVYGNEVPTVRGARVSGLQGIKDGEYDDFYYGPGDGVVHHKWLMPERRGFPVEAKIASEEGHISLLTDLPAMAEALNAILGAQPTSATEETFMT</sequence>
<dbReference type="Proteomes" id="UP000094112">
    <property type="component" value="Unassembled WGS sequence"/>
</dbReference>
<dbReference type="AlphaFoldDB" id="A0A1E3P1S0"/>
<dbReference type="GO" id="GO:0008374">
    <property type="term" value="F:O-acyltransferase activity"/>
    <property type="evidence" value="ECO:0007669"/>
    <property type="project" value="InterPro"/>
</dbReference>
<dbReference type="InterPro" id="IPR003386">
    <property type="entry name" value="LACT/PDAT_acylTrfase"/>
</dbReference>